<gene>
    <name evidence="8" type="ORF">CYY_001980</name>
</gene>
<evidence type="ECO:0000259" key="6">
    <source>
        <dbReference type="Pfam" id="PF08170"/>
    </source>
</evidence>
<dbReference type="GO" id="GO:0000172">
    <property type="term" value="C:ribonuclease MRP complex"/>
    <property type="evidence" value="ECO:0007669"/>
    <property type="project" value="InterPro"/>
</dbReference>
<evidence type="ECO:0000256" key="2">
    <source>
        <dbReference type="ARBA" id="ARBA00022694"/>
    </source>
</evidence>
<keyword evidence="9" id="KW-1185">Reference proteome</keyword>
<dbReference type="AlphaFoldDB" id="A0A8J4V3C5"/>
<dbReference type="Pfam" id="PF22770">
    <property type="entry name" value="POP1_C"/>
    <property type="match status" value="1"/>
</dbReference>
<feature type="domain" description="Pop1 N-terminal" evidence="5">
    <location>
        <begin position="19"/>
        <end position="93"/>
    </location>
</feature>
<comment type="subcellular location">
    <subcellularLocation>
        <location evidence="1">Nucleus</location>
    </subcellularLocation>
</comment>
<dbReference type="PANTHER" id="PTHR22731:SF3">
    <property type="entry name" value="RIBONUCLEASES P_MRP PROTEIN SUBUNIT POP1"/>
    <property type="match status" value="1"/>
</dbReference>
<organism evidence="8 9">
    <name type="scientific">Polysphondylium violaceum</name>
    <dbReference type="NCBI Taxonomy" id="133409"/>
    <lineage>
        <taxon>Eukaryota</taxon>
        <taxon>Amoebozoa</taxon>
        <taxon>Evosea</taxon>
        <taxon>Eumycetozoa</taxon>
        <taxon>Dictyostelia</taxon>
        <taxon>Dictyosteliales</taxon>
        <taxon>Dictyosteliaceae</taxon>
        <taxon>Polysphondylium</taxon>
    </lineage>
</organism>
<accession>A0A8J4V3C5</accession>
<dbReference type="GO" id="GO:0005655">
    <property type="term" value="C:nucleolar ribonuclease P complex"/>
    <property type="evidence" value="ECO:0007669"/>
    <property type="project" value="InterPro"/>
</dbReference>
<evidence type="ECO:0000259" key="5">
    <source>
        <dbReference type="Pfam" id="PF06978"/>
    </source>
</evidence>
<sequence length="774" mass="89511">MDTKKSTFIVPRTLDTLPFVKARKNEINQFIQAIKEKKSNARAFQSLPRYLRRRTMSHNIYRLPIYLRKRAQREIELSAQNNKKGVWLKEKKPVRRSKRRPAYLLRNYIRRQKKYVWLETHIWHAKRMNMLQLWNHKIARAVGGKAVRSTFRASAHLCTLYDCSYYTCIQITGMEKSIVQLFSSITDPGSISIENKAFLSGSREGNVHLYYPNRFPYHFICPANFLWRQEKINSNNSSNNKERMLWIWIHPAALKEVVYVFEKESSKYNVKIQSLDQQLQRFELTGSKSHHILNSIIHINSSKSTATPSSSSLDSGNVWNALNGLRTPATLPKGTVISLDVLDPRLYCRLPQEIALQTKNIAKPNKPQPQQATPTPSINQVIVNWNKLCNQVAVSDLWDQECRSDMTKRFESIQSVNQRRKSIHKNPNQNEDNQFSKPSIMLIQRDGGVTRGYGSGWDIVMPAGWAMAFWLPLIYAGAWAIGIQDRDRFLLEQSLPSFPRDYPDCKSHKEYLSLIASDKETVYKRTPKAKKPNFLNNRIFFPFSPSWEWILRYDRDEVLDFDNTEQEEQQVHKAEDEEPKHQDKKIKNILGESGAIVLKPQAYFVYRGKLALSILPSTLPTLKNNVYLPQSDVFNEPSERGLVRVNIRMLNRGKPLPNSVIFEPLDCDVELLKNQYLLKKDYRCKENENIGCSLNVSNLDQLYDNLPRKPIGFICNGEQSLIRGNGSGVGYCSAVEFVKLHNRSLDLDYSPSGFAFIQNTKSKMIYPVILTIQP</sequence>
<dbReference type="Proteomes" id="UP000695562">
    <property type="component" value="Unassembled WGS sequence"/>
</dbReference>
<dbReference type="InterPro" id="IPR012590">
    <property type="entry name" value="POPLD_dom"/>
</dbReference>
<dbReference type="Pfam" id="PF06978">
    <property type="entry name" value="POP1_N"/>
    <property type="match status" value="2"/>
</dbReference>
<feature type="domain" description="POPLD" evidence="6">
    <location>
        <begin position="456"/>
        <end position="547"/>
    </location>
</feature>
<protein>
    <recommendedName>
        <fullName evidence="10">RNase P protein subunit</fullName>
    </recommendedName>
</protein>
<evidence type="ECO:0000313" key="8">
    <source>
        <dbReference type="EMBL" id="KAF2076723.1"/>
    </source>
</evidence>
<dbReference type="GO" id="GO:0001682">
    <property type="term" value="P:tRNA 5'-leader removal"/>
    <property type="evidence" value="ECO:0007669"/>
    <property type="project" value="InterPro"/>
</dbReference>
<comment type="caution">
    <text evidence="8">The sequence shown here is derived from an EMBL/GenBank/DDBJ whole genome shotgun (WGS) entry which is preliminary data.</text>
</comment>
<proteinExistence type="predicted"/>
<feature type="domain" description="Pop1 N-terminal" evidence="5">
    <location>
        <begin position="103"/>
        <end position="173"/>
    </location>
</feature>
<evidence type="ECO:0000313" key="9">
    <source>
        <dbReference type="Proteomes" id="UP000695562"/>
    </source>
</evidence>
<dbReference type="OrthoDB" id="442863at2759"/>
<reference evidence="8" key="1">
    <citation type="submission" date="2020-01" db="EMBL/GenBank/DDBJ databases">
        <title>Development of genomics and gene disruption for Polysphondylium violaceum indicates a role for the polyketide synthase stlB in stalk morphogenesis.</title>
        <authorList>
            <person name="Narita B."/>
            <person name="Kawabe Y."/>
            <person name="Kin K."/>
            <person name="Saito T."/>
            <person name="Gibbs R."/>
            <person name="Kuspa A."/>
            <person name="Muzny D."/>
            <person name="Queller D."/>
            <person name="Richards S."/>
            <person name="Strassman J."/>
            <person name="Sucgang R."/>
            <person name="Worley K."/>
            <person name="Schaap P."/>
        </authorList>
    </citation>
    <scope>NUCLEOTIDE SEQUENCE</scope>
    <source>
        <strain evidence="8">QSvi11</strain>
    </source>
</reference>
<feature type="region of interest" description="Disordered" evidence="4">
    <location>
        <begin position="414"/>
        <end position="438"/>
    </location>
</feature>
<dbReference type="SUPFAM" id="SSF103025">
    <property type="entry name" value="Folate-binding domain"/>
    <property type="match status" value="1"/>
</dbReference>
<feature type="domain" description="POP1 C-terminal" evidence="7">
    <location>
        <begin position="684"/>
        <end position="772"/>
    </location>
</feature>
<dbReference type="InterPro" id="IPR055079">
    <property type="entry name" value="POP1_C"/>
</dbReference>
<keyword evidence="3" id="KW-0539">Nucleus</keyword>
<evidence type="ECO:0008006" key="10">
    <source>
        <dbReference type="Google" id="ProtNLM"/>
    </source>
</evidence>
<feature type="compositionally biased region" description="Polar residues" evidence="4">
    <location>
        <begin position="425"/>
        <end position="437"/>
    </location>
</feature>
<dbReference type="EMBL" id="AJWJ01000051">
    <property type="protein sequence ID" value="KAF2076723.1"/>
    <property type="molecule type" value="Genomic_DNA"/>
</dbReference>
<evidence type="ECO:0000256" key="3">
    <source>
        <dbReference type="ARBA" id="ARBA00023242"/>
    </source>
</evidence>
<evidence type="ECO:0000256" key="1">
    <source>
        <dbReference type="ARBA" id="ARBA00004123"/>
    </source>
</evidence>
<evidence type="ECO:0000256" key="4">
    <source>
        <dbReference type="SAM" id="MobiDB-lite"/>
    </source>
</evidence>
<evidence type="ECO:0000259" key="7">
    <source>
        <dbReference type="Pfam" id="PF22770"/>
    </source>
</evidence>
<dbReference type="InterPro" id="IPR039182">
    <property type="entry name" value="Pop1"/>
</dbReference>
<dbReference type="Pfam" id="PF08170">
    <property type="entry name" value="POPLD"/>
    <property type="match status" value="1"/>
</dbReference>
<dbReference type="InterPro" id="IPR009723">
    <property type="entry name" value="Pop1_N"/>
</dbReference>
<dbReference type="PANTHER" id="PTHR22731">
    <property type="entry name" value="RIBONUCLEASES P/MRP PROTEIN SUBUNIT POP1"/>
    <property type="match status" value="1"/>
</dbReference>
<name>A0A8J4V3C5_9MYCE</name>
<keyword evidence="2" id="KW-0819">tRNA processing</keyword>